<evidence type="ECO:0000313" key="3">
    <source>
        <dbReference type="EMBL" id="KFD72884.1"/>
    </source>
</evidence>
<keyword evidence="4" id="KW-1185">Reference proteome</keyword>
<protein>
    <submittedName>
        <fullName evidence="2">Uncharacterized protein</fullName>
    </submittedName>
</protein>
<feature type="region of interest" description="Disordered" evidence="1">
    <location>
        <begin position="70"/>
        <end position="98"/>
    </location>
</feature>
<feature type="compositionally biased region" description="Basic and acidic residues" evidence="1">
    <location>
        <begin position="78"/>
        <end position="98"/>
    </location>
</feature>
<accession>A0A085MNR7</accession>
<dbReference type="EMBL" id="KL367475">
    <property type="protein sequence ID" value="KFD72884.1"/>
    <property type="molecule type" value="Genomic_DNA"/>
</dbReference>
<sequence>MNLKSSCEKCIKASVVIFEYNKGVLLNPLEDVEARNLWIPLYMLRTYLLNIQRAGPPLWSMDKEAYGDPFLSPSSNDASHDVSDHTSQTKEFQPEKGG</sequence>
<gene>
    <name evidence="2" type="ORF">M513_00026</name>
    <name evidence="3" type="ORF">M514_00026</name>
</gene>
<evidence type="ECO:0000313" key="4">
    <source>
        <dbReference type="Proteomes" id="UP000030764"/>
    </source>
</evidence>
<dbReference type="Proteomes" id="UP000030758">
    <property type="component" value="Unassembled WGS sequence"/>
</dbReference>
<dbReference type="AlphaFoldDB" id="A0A085MNR7"/>
<proteinExistence type="predicted"/>
<dbReference type="EMBL" id="KL363182">
    <property type="protein sequence ID" value="KFD58863.1"/>
    <property type="molecule type" value="Genomic_DNA"/>
</dbReference>
<reference evidence="2 4" key="1">
    <citation type="journal article" date="2014" name="Nat. Genet.">
        <title>Genome and transcriptome of the porcine whipworm Trichuris suis.</title>
        <authorList>
            <person name="Jex A.R."/>
            <person name="Nejsum P."/>
            <person name="Schwarz E.M."/>
            <person name="Hu L."/>
            <person name="Young N.D."/>
            <person name="Hall R.S."/>
            <person name="Korhonen P.K."/>
            <person name="Liao S."/>
            <person name="Thamsborg S."/>
            <person name="Xia J."/>
            <person name="Xu P."/>
            <person name="Wang S."/>
            <person name="Scheerlinck J.P."/>
            <person name="Hofmann A."/>
            <person name="Sternberg P.W."/>
            <person name="Wang J."/>
            <person name="Gasser R.B."/>
        </authorList>
    </citation>
    <scope>NUCLEOTIDE SEQUENCE [LARGE SCALE GENOMIC DNA]</scope>
    <source>
        <strain evidence="3">DCEP-RM93F</strain>
        <strain evidence="2">DCEP-RM93M</strain>
    </source>
</reference>
<organism evidence="2 4">
    <name type="scientific">Trichuris suis</name>
    <name type="common">pig whipworm</name>
    <dbReference type="NCBI Taxonomy" id="68888"/>
    <lineage>
        <taxon>Eukaryota</taxon>
        <taxon>Metazoa</taxon>
        <taxon>Ecdysozoa</taxon>
        <taxon>Nematoda</taxon>
        <taxon>Enoplea</taxon>
        <taxon>Dorylaimia</taxon>
        <taxon>Trichinellida</taxon>
        <taxon>Trichuridae</taxon>
        <taxon>Trichuris</taxon>
    </lineage>
</organism>
<evidence type="ECO:0000313" key="2">
    <source>
        <dbReference type="EMBL" id="KFD58863.1"/>
    </source>
</evidence>
<name>A0A085MNR7_9BILA</name>
<evidence type="ECO:0000256" key="1">
    <source>
        <dbReference type="SAM" id="MobiDB-lite"/>
    </source>
</evidence>
<dbReference type="Proteomes" id="UP000030764">
    <property type="component" value="Unassembled WGS sequence"/>
</dbReference>